<reference evidence="2 4" key="2">
    <citation type="submission" date="2019-07" db="EMBL/GenBank/DDBJ databases">
        <title>Draft genome of two Muricauda strains isolated from deep sea.</title>
        <authorList>
            <person name="Sun C."/>
        </authorList>
    </citation>
    <scope>NUCLEOTIDE SEQUENCE [LARGE SCALE GENOMIC DNA]</scope>
    <source>
        <strain evidence="2 4">NH166</strain>
    </source>
</reference>
<dbReference type="OrthoDB" id="4774215at2"/>
<dbReference type="EMBL" id="VNWL01000029">
    <property type="protein sequence ID" value="TXK00653.1"/>
    <property type="molecule type" value="Genomic_DNA"/>
</dbReference>
<keyword evidence="1" id="KW-0645">Protease</keyword>
<dbReference type="Proteomes" id="UP000284189">
    <property type="component" value="Unassembled WGS sequence"/>
</dbReference>
<reference evidence="1 3" key="1">
    <citation type="submission" date="2018-08" db="EMBL/GenBank/DDBJ databases">
        <title>Proposal of Muricauda 72 sp.nov. and Muricauda NH166 sp.nov., isolated from seawater.</title>
        <authorList>
            <person name="Cheng H."/>
            <person name="Wu Y.-H."/>
            <person name="Guo L.-L."/>
            <person name="Xu X.-W."/>
        </authorList>
    </citation>
    <scope>NUCLEOTIDE SEQUENCE [LARGE SCALE GENOMIC DNA]</scope>
    <source>
        <strain evidence="1 3">NH166</strain>
    </source>
</reference>
<name>A0A418N4X5_9FLAO</name>
<evidence type="ECO:0000313" key="3">
    <source>
        <dbReference type="Proteomes" id="UP000284189"/>
    </source>
</evidence>
<protein>
    <submittedName>
        <fullName evidence="1">Serine protease</fullName>
    </submittedName>
    <submittedName>
        <fullName evidence="2">Trypsin-like peptidase domain-containing protein</fullName>
    </submittedName>
</protein>
<keyword evidence="4" id="KW-1185">Reference proteome</keyword>
<organism evidence="1 3">
    <name type="scientific">Flagellimonas aequoris</name>
    <dbReference type="NCBI Taxonomy" id="2306997"/>
    <lineage>
        <taxon>Bacteria</taxon>
        <taxon>Pseudomonadati</taxon>
        <taxon>Bacteroidota</taxon>
        <taxon>Flavobacteriia</taxon>
        <taxon>Flavobacteriales</taxon>
        <taxon>Flavobacteriaceae</taxon>
        <taxon>Flagellimonas</taxon>
    </lineage>
</organism>
<proteinExistence type="predicted"/>
<dbReference type="InterPro" id="IPR009003">
    <property type="entry name" value="Peptidase_S1_PA"/>
</dbReference>
<dbReference type="AlphaFoldDB" id="A0A418N4X5"/>
<accession>A0A418N4X5</accession>
<dbReference type="InterPro" id="IPR043504">
    <property type="entry name" value="Peptidase_S1_PA_chymotrypsin"/>
</dbReference>
<sequence length="271" mass="30413">MKDTDNKLPSDRETFEKFRGAMAYIEVVKPNGDIGIGSAFHIGDGILVTARHVVENCEITKIGTTESYNVPDDNGNVYIHNVEGRFRAVAPQELTMLAGPYYHPDSSIDVAALITKPNDCKTAFLGLYVDNWIHDSDYLLKKTVILGYPPIPFSKEPKLFAASAEINSIIKKYVGKHIHYIISAMPRGGFSGGLCLLDNHILGLIVESLTSDNKETELGFMSVLSLEPIYKLLTHNDIYPAEQIEYYFKSEDRDKFKEAWKKGFWKSNKLG</sequence>
<gene>
    <name evidence="1" type="ORF">D2U88_17435</name>
    <name evidence="2" type="ORF">FQ019_17230</name>
</gene>
<comment type="caution">
    <text evidence="1">The sequence shown here is derived from an EMBL/GenBank/DDBJ whole genome shotgun (WGS) entry which is preliminary data.</text>
</comment>
<dbReference type="EMBL" id="QXFJ01000030">
    <property type="protein sequence ID" value="RIV68944.1"/>
    <property type="molecule type" value="Genomic_DNA"/>
</dbReference>
<dbReference type="Proteomes" id="UP000321528">
    <property type="component" value="Unassembled WGS sequence"/>
</dbReference>
<dbReference type="GO" id="GO:0008233">
    <property type="term" value="F:peptidase activity"/>
    <property type="evidence" value="ECO:0007669"/>
    <property type="project" value="UniProtKB-KW"/>
</dbReference>
<dbReference type="SUPFAM" id="SSF50494">
    <property type="entry name" value="Trypsin-like serine proteases"/>
    <property type="match status" value="1"/>
</dbReference>
<evidence type="ECO:0000313" key="2">
    <source>
        <dbReference type="EMBL" id="TXK00653.1"/>
    </source>
</evidence>
<dbReference type="GO" id="GO:0006508">
    <property type="term" value="P:proteolysis"/>
    <property type="evidence" value="ECO:0007669"/>
    <property type="project" value="UniProtKB-KW"/>
</dbReference>
<keyword evidence="1" id="KW-0378">Hydrolase</keyword>
<dbReference type="RefSeq" id="WP_119641780.1">
    <property type="nucleotide sequence ID" value="NZ_QXFJ01000030.1"/>
</dbReference>
<dbReference type="Gene3D" id="2.40.10.10">
    <property type="entry name" value="Trypsin-like serine proteases"/>
    <property type="match status" value="2"/>
</dbReference>
<evidence type="ECO:0000313" key="1">
    <source>
        <dbReference type="EMBL" id="RIV68944.1"/>
    </source>
</evidence>
<evidence type="ECO:0000313" key="4">
    <source>
        <dbReference type="Proteomes" id="UP000321528"/>
    </source>
</evidence>